<feature type="region of interest" description="Disordered" evidence="1">
    <location>
        <begin position="24"/>
        <end position="181"/>
    </location>
</feature>
<sequence>MPSKRTTKHAVAWNAPEPVNVWAPSTVQQQQQQQSRSTNTLKVSEVSNKSTKIVGGDRDAVRDNKKSMNECRGSTRVQAKDKDLRDRKDKDEVKSRDGGTFTMKVDRPTASKTKKNTSSCKAQNAVDTGATAKRAAHSVGDSSRELRTRLQMPDTAAVSQTVVDSKKKWNSTSEPNTTTDT</sequence>
<protein>
    <submittedName>
        <fullName evidence="2">Uncharacterized protein</fullName>
    </submittedName>
</protein>
<evidence type="ECO:0000313" key="2">
    <source>
        <dbReference type="EMBL" id="JAG01203.1"/>
    </source>
</evidence>
<dbReference type="EMBL" id="GBHO01042401">
    <property type="protein sequence ID" value="JAG01203.1"/>
    <property type="molecule type" value="Transcribed_RNA"/>
</dbReference>
<evidence type="ECO:0000256" key="1">
    <source>
        <dbReference type="SAM" id="MobiDB-lite"/>
    </source>
</evidence>
<feature type="compositionally biased region" description="Polar residues" evidence="1">
    <location>
        <begin position="35"/>
        <end position="51"/>
    </location>
</feature>
<gene>
    <name evidence="2" type="ORF">CM83_102485</name>
</gene>
<reference evidence="2" key="2">
    <citation type="submission" date="2014-07" db="EMBL/GenBank/DDBJ databases">
        <authorList>
            <person name="Hull J."/>
        </authorList>
    </citation>
    <scope>NUCLEOTIDE SEQUENCE</scope>
</reference>
<feature type="compositionally biased region" description="Basic and acidic residues" evidence="1">
    <location>
        <begin position="78"/>
        <end position="97"/>
    </location>
</feature>
<feature type="compositionally biased region" description="Polar residues" evidence="1">
    <location>
        <begin position="116"/>
        <end position="126"/>
    </location>
</feature>
<feature type="non-terminal residue" evidence="2">
    <location>
        <position position="181"/>
    </location>
</feature>
<dbReference type="AlphaFoldDB" id="A0A0A9W3Z7"/>
<organism evidence="2">
    <name type="scientific">Lygus hesperus</name>
    <name type="common">Western plant bug</name>
    <dbReference type="NCBI Taxonomy" id="30085"/>
    <lineage>
        <taxon>Eukaryota</taxon>
        <taxon>Metazoa</taxon>
        <taxon>Ecdysozoa</taxon>
        <taxon>Arthropoda</taxon>
        <taxon>Hexapoda</taxon>
        <taxon>Insecta</taxon>
        <taxon>Pterygota</taxon>
        <taxon>Neoptera</taxon>
        <taxon>Paraneoptera</taxon>
        <taxon>Hemiptera</taxon>
        <taxon>Heteroptera</taxon>
        <taxon>Panheteroptera</taxon>
        <taxon>Cimicomorpha</taxon>
        <taxon>Miridae</taxon>
        <taxon>Mirini</taxon>
        <taxon>Lygus</taxon>
    </lineage>
</organism>
<feature type="compositionally biased region" description="Polar residues" evidence="1">
    <location>
        <begin position="170"/>
        <end position="181"/>
    </location>
</feature>
<reference evidence="2" key="1">
    <citation type="journal article" date="2014" name="PLoS ONE">
        <title>Transcriptome-Based Identification of ABC Transporters in the Western Tarnished Plant Bug Lygus hesperus.</title>
        <authorList>
            <person name="Hull J.J."/>
            <person name="Chaney K."/>
            <person name="Geib S.M."/>
            <person name="Fabrick J.A."/>
            <person name="Brent C.S."/>
            <person name="Walsh D."/>
            <person name="Lavine L.C."/>
        </authorList>
    </citation>
    <scope>NUCLEOTIDE SEQUENCE</scope>
</reference>
<name>A0A0A9W3Z7_LYGHE</name>
<proteinExistence type="predicted"/>
<accession>A0A0A9W3Z7</accession>
<feature type="compositionally biased region" description="Basic and acidic residues" evidence="1">
    <location>
        <begin position="55"/>
        <end position="69"/>
    </location>
</feature>